<feature type="region of interest" description="Disordered" evidence="4">
    <location>
        <begin position="111"/>
        <end position="156"/>
    </location>
</feature>
<evidence type="ECO:0000256" key="2">
    <source>
        <dbReference type="HAMAP-Rule" id="MF_00984"/>
    </source>
</evidence>
<evidence type="ECO:0000313" key="5">
    <source>
        <dbReference type="EMBL" id="MBC5733737.1"/>
    </source>
</evidence>
<dbReference type="HAMAP" id="MF_00984">
    <property type="entry name" value="SSB"/>
    <property type="match status" value="1"/>
</dbReference>
<comment type="caution">
    <text evidence="5">The sequence shown here is derived from an EMBL/GenBank/DDBJ whole genome shotgun (WGS) entry which is preliminary data.</text>
</comment>
<comment type="subunit">
    <text evidence="2">Homotetramer.</text>
</comment>
<dbReference type="GO" id="GO:0003697">
    <property type="term" value="F:single-stranded DNA binding"/>
    <property type="evidence" value="ECO:0007669"/>
    <property type="project" value="UniProtKB-UniRule"/>
</dbReference>
<evidence type="ECO:0000256" key="4">
    <source>
        <dbReference type="SAM" id="MobiDB-lite"/>
    </source>
</evidence>
<organism evidence="5 6">
    <name type="scientific">Lawsonibacter hominis</name>
    <dbReference type="NCBI Taxonomy" id="2763053"/>
    <lineage>
        <taxon>Bacteria</taxon>
        <taxon>Bacillati</taxon>
        <taxon>Bacillota</taxon>
        <taxon>Clostridia</taxon>
        <taxon>Eubacteriales</taxon>
        <taxon>Oscillospiraceae</taxon>
        <taxon>Lawsonibacter</taxon>
    </lineage>
</organism>
<dbReference type="InterPro" id="IPR000424">
    <property type="entry name" value="Primosome_PriB/ssb"/>
</dbReference>
<dbReference type="PANTHER" id="PTHR10302">
    <property type="entry name" value="SINGLE-STRANDED DNA-BINDING PROTEIN"/>
    <property type="match status" value="1"/>
</dbReference>
<dbReference type="Gene3D" id="2.40.50.140">
    <property type="entry name" value="Nucleic acid-binding proteins"/>
    <property type="match status" value="1"/>
</dbReference>
<dbReference type="PROSITE" id="PS50935">
    <property type="entry name" value="SSB"/>
    <property type="match status" value="1"/>
</dbReference>
<dbReference type="PANTHER" id="PTHR10302:SF27">
    <property type="entry name" value="SINGLE-STRANDED DNA-BINDING PROTEIN"/>
    <property type="match status" value="1"/>
</dbReference>
<protein>
    <recommendedName>
        <fullName evidence="2 3">Single-stranded DNA-binding protein</fullName>
        <shortName evidence="2">SSB</shortName>
    </recommendedName>
</protein>
<dbReference type="CDD" id="cd04496">
    <property type="entry name" value="SSB_OBF"/>
    <property type="match status" value="1"/>
</dbReference>
<feature type="compositionally biased region" description="Low complexity" evidence="4">
    <location>
        <begin position="112"/>
        <end position="124"/>
    </location>
</feature>
<name>A0A8J6JEC0_9FIRM</name>
<dbReference type="Proteomes" id="UP000661435">
    <property type="component" value="Unassembled WGS sequence"/>
</dbReference>
<sequence>MLNRIILMGRLTRDPELRHTQTGTAVASFSLAVDRDFKDRNTGEKATDFIDIVAWRQTAEFVSRYFTKGRMAVVEGRLQIRDWTDKEGGKRRSAEVIADNVYFGDSKRDAEASGAYAPPAAGGYAPPPAAPSGGYGAPSGGDQFAGLTDDDGELPF</sequence>
<dbReference type="GO" id="GO:0009295">
    <property type="term" value="C:nucleoid"/>
    <property type="evidence" value="ECO:0007669"/>
    <property type="project" value="TreeGrafter"/>
</dbReference>
<keyword evidence="1 2" id="KW-0238">DNA-binding</keyword>
<dbReference type="InterPro" id="IPR012340">
    <property type="entry name" value="NA-bd_OB-fold"/>
</dbReference>
<dbReference type="RefSeq" id="WP_186907626.1">
    <property type="nucleotide sequence ID" value="NZ_JACOPP010000009.1"/>
</dbReference>
<dbReference type="SUPFAM" id="SSF50249">
    <property type="entry name" value="Nucleic acid-binding proteins"/>
    <property type="match status" value="1"/>
</dbReference>
<reference evidence="5" key="1">
    <citation type="submission" date="2020-08" db="EMBL/GenBank/DDBJ databases">
        <title>Genome public.</title>
        <authorList>
            <person name="Liu C."/>
            <person name="Sun Q."/>
        </authorList>
    </citation>
    <scope>NUCLEOTIDE SEQUENCE</scope>
    <source>
        <strain evidence="5">NSJ-51</strain>
    </source>
</reference>
<dbReference type="InterPro" id="IPR011344">
    <property type="entry name" value="ssDNA-bd"/>
</dbReference>
<dbReference type="NCBIfam" id="TIGR00621">
    <property type="entry name" value="ssb"/>
    <property type="match status" value="1"/>
</dbReference>
<proteinExistence type="inferred from homology"/>
<dbReference type="EMBL" id="JACOPP010000009">
    <property type="protein sequence ID" value="MBC5733737.1"/>
    <property type="molecule type" value="Genomic_DNA"/>
</dbReference>
<dbReference type="Pfam" id="PF00436">
    <property type="entry name" value="SSB"/>
    <property type="match status" value="1"/>
</dbReference>
<dbReference type="GO" id="GO:0006260">
    <property type="term" value="P:DNA replication"/>
    <property type="evidence" value="ECO:0007669"/>
    <property type="project" value="InterPro"/>
</dbReference>
<gene>
    <name evidence="5" type="primary">ssb</name>
    <name evidence="5" type="ORF">H8S57_08340</name>
</gene>
<accession>A0A8J6JEC0</accession>
<evidence type="ECO:0000256" key="1">
    <source>
        <dbReference type="ARBA" id="ARBA00023125"/>
    </source>
</evidence>
<dbReference type="AlphaFoldDB" id="A0A8J6JEC0"/>
<keyword evidence="6" id="KW-1185">Reference proteome</keyword>
<evidence type="ECO:0000256" key="3">
    <source>
        <dbReference type="RuleBase" id="RU000524"/>
    </source>
</evidence>
<evidence type="ECO:0000313" key="6">
    <source>
        <dbReference type="Proteomes" id="UP000661435"/>
    </source>
</evidence>
<comment type="caution">
    <text evidence="2">Lacks conserved residue(s) required for the propagation of feature annotation.</text>
</comment>